<evidence type="ECO:0000313" key="8">
    <source>
        <dbReference type="Proteomes" id="UP000014071"/>
    </source>
</evidence>
<evidence type="ECO:0000259" key="5">
    <source>
        <dbReference type="PROSITE" id="PS50075"/>
    </source>
</evidence>
<evidence type="ECO:0000259" key="6">
    <source>
        <dbReference type="PROSITE" id="PS52004"/>
    </source>
</evidence>
<dbReference type="Gene3D" id="3.40.47.10">
    <property type="match status" value="1"/>
</dbReference>
<evidence type="ECO:0000313" key="7">
    <source>
        <dbReference type="EMBL" id="GAC94994.1"/>
    </source>
</evidence>
<dbReference type="GO" id="GO:0044550">
    <property type="term" value="P:secondary metabolite biosynthetic process"/>
    <property type="evidence" value="ECO:0007669"/>
    <property type="project" value="TreeGrafter"/>
</dbReference>
<dbReference type="InterPro" id="IPR020806">
    <property type="entry name" value="PKS_PP-bd"/>
</dbReference>
<dbReference type="InterPro" id="IPR050091">
    <property type="entry name" value="PKS_NRPS_Biosynth_Enz"/>
</dbReference>
<dbReference type="PANTHER" id="PTHR43775:SF37">
    <property type="entry name" value="SI:DKEY-61P9.11"/>
    <property type="match status" value="1"/>
</dbReference>
<dbReference type="GO" id="GO:0006633">
    <property type="term" value="P:fatty acid biosynthetic process"/>
    <property type="evidence" value="ECO:0007669"/>
    <property type="project" value="TreeGrafter"/>
</dbReference>
<gene>
    <name evidence="7" type="ORF">PHSY_002567</name>
</gene>
<dbReference type="Proteomes" id="UP000014071">
    <property type="component" value="Unassembled WGS sequence"/>
</dbReference>
<dbReference type="EMBL" id="DF238788">
    <property type="protein sequence ID" value="GAC94994.1"/>
    <property type="molecule type" value="Genomic_DNA"/>
</dbReference>
<protein>
    <submittedName>
        <fullName evidence="7">Polyketide synthase</fullName>
    </submittedName>
</protein>
<dbReference type="RefSeq" id="XP_012188581.1">
    <property type="nucleotide sequence ID" value="XM_012333191.1"/>
</dbReference>
<dbReference type="GeneID" id="24107860"/>
<dbReference type="InterPro" id="IPR032088">
    <property type="entry name" value="SAT"/>
</dbReference>
<evidence type="ECO:0000256" key="2">
    <source>
        <dbReference type="ARBA" id="ARBA00022553"/>
    </source>
</evidence>
<organism evidence="7 8">
    <name type="scientific">Pseudozyma hubeiensis (strain SY62)</name>
    <name type="common">Yeast</name>
    <dbReference type="NCBI Taxonomy" id="1305764"/>
    <lineage>
        <taxon>Eukaryota</taxon>
        <taxon>Fungi</taxon>
        <taxon>Dikarya</taxon>
        <taxon>Basidiomycota</taxon>
        <taxon>Ustilaginomycotina</taxon>
        <taxon>Ustilaginomycetes</taxon>
        <taxon>Ustilaginales</taxon>
        <taxon>Ustilaginaceae</taxon>
        <taxon>Pseudozyma</taxon>
    </lineage>
</organism>
<evidence type="ECO:0000256" key="3">
    <source>
        <dbReference type="ARBA" id="ARBA00022679"/>
    </source>
</evidence>
<evidence type="ECO:0000256" key="1">
    <source>
        <dbReference type="ARBA" id="ARBA00022450"/>
    </source>
</evidence>
<sequence length="2103" mass="229669">MSSDSTFSSFDNVGSSNVTSKVATPSTTLLPRASVIVFGSQGSDFLSAFDNIFVLSRYYPELSTFLTLALAAVRAEIESVASRHSNTSTSNGSDPIGQRRSEVELLACLPPIEPFTDLKALVEYHRRNQLKDPVINGVLLCLLQTASVVAVYCVVHDDRCCQHALSTSTQLKQAWKALTQPRSHLLGYCTGVLPAFSLRRLAEDDATACNVDIWNYTKDALRAIRICFWIGLRSAHARLRIVQADDLHNAIDQYWSFFISVKDTDYLEKVELRLALFNGFETQRPLDECLPLVVSAKQHNQISITGPPRTLKRFEAYLMEHLGSKCKTLPLKLFAPYHTPALAVEADSVMLDLESRGLIDDSMLPPSSKTVWETAGARVLSQTSLRGASRILVDSNLCAPADWESMIDRLVALEAELPRDMHSEDRIIVSICPGASLGADIRTRLSGLNNMPVNDGSVVHVDVNMLLSKQSSSLMQAIPTVPLPPQPDVDGEEVVVVSMSCRFPGDVRTPDQLWTCLETGRSTVAEIPKHLFDIDAYYGQGLNQTLARHMHALPEHVVKSMDARLFSMSPKEMEQLDPQHRLVMLCSYEALERAGYSAEANSPSSFDGKRIAVCMAASWDDYRENASWNIGSYFITGNIRAFIPGHVSFSLKWEGPSISVDSLECSAVSALQWSRRALLSGQCDVALAGAVNVLTQPQMFIAMDKQGILSRSGTNATFSSRHDGKTRGDGCGVMLLKRRSTALRDGDEILATLPAARTTYHGRNHEQEQDSASQSRFLARVMSEAGVCVTRLVHIEAAGHHTQQGEAAEFESFSRLSSQDKANLASRGEDRISVASSRPNIGAGEAVSAMASVMKAVLMIQRGSVPRQISILEPSELQLSIAKTCAESPLFVPTQARSLPHGRNPSDRCIILVNSLASTDCHGVVLVGEPTLDEAPQLHIRSTIGDKAARSLDVPAWAFVLSAKTRESAEVMKQALIDYLQREVNLADLSYSLTCRRTHHPFRLSVVASDKDDLIRRLRTAAITEAKTQADLPPLGLHLQDLTISSDGSVKGAFSHTLALQDYLEDLPAIADHSETCSDAEKQFVALQACLALLLDDCGVHPSFVSCTKKLKHIIYRLFPTAKTDDTSESYFLVRIGPLISVSSDTSEDHAKLIESTDYAQRLQTSLISTLAALHQQGYSIQWIEFFRPHLGSLSLLKSLPTYSFSLQQYWMDYHDRNLLPRPASREDGLTGSVEPSANTTYDPPTQPLLDQQTSADEGSITYRSYATSAVLSALLEKNIHGAVIVELMTEAIREASQSMETMADSADHPFLCLKSPVARDEFRSISDIDDLSISVNIVASSEDRITGQVEVTADPSRALVGRLVYDLISREDMSRRWTCLQKLLPEKVSRLKDEGELFSSKLVYISLQANPATATKSIQRAHSDRESCEAVVCHSVQPDNSWLLVERNLVLFELFASLEESARWFVNDTTNSAGGKLTFIGFDEILIRGDWLSSLQRPTGSTGRYTVHISHSPTAESPKPPTAEAPELDILILDHADEIVGELIRFRLAKRFYEAKKPVSKVQAKVISDSAKNAAAAKEILPQIRASPSTAANTLRTRHTDRAAGLHAKVLDVLASELGIGVEEMKPSVKFADLGLDSLMSLVCISTLETLNLGFDIPQSLFMEYDSPVELLQFIRGHTSESTEAEEMELEQGATAFVDREEHHSGQATPPLLSRAAVTTQQGLQSGSSAVEKTVKAIRSTIETELGVDEGSIGPDANLADLGMDSLMALLVLGNLSGTLPFELPSSLFMDCTSLREIDTFVTTQLGGATGAAPSATVNDAAPVALVAFTLPPIKNPILLRNSTKSASGPPLFLLPEGAGMATIYQLLPAIDRPIYSINSPFLGDAFAWTGGIAQIAQYYLASIETIQPVGPWLLGGWSFGGMAAFEIARHLASIPGADNDRVAGLFILDSPSPQYPPLPMSILDWIKGAPEVKDIAPPTMSAKLIAHFKATVDSLIGWKPNMIGTQSKALKTPPKTWYIVADDPLPGNIEDIEEINETVRWLFRPNRARTNGADGWQEVIPGEEIEVVSVANANHFTMVREPAASQVADVLQDACRKALLG</sequence>
<keyword evidence="3" id="KW-0808">Transferase</keyword>
<name>R9P1E7_PSEHS</name>
<reference evidence="8" key="1">
    <citation type="journal article" date="2013" name="Genome Announc.">
        <title>Draft genome sequence of the basidiomycetous yeast-like fungus Pseudozyma hubeiensis SY62, which produces an abundant amount of the biosurfactant mannosylerythritol lipids.</title>
        <authorList>
            <person name="Konishi M."/>
            <person name="Hatada Y."/>
            <person name="Horiuchi J."/>
        </authorList>
    </citation>
    <scope>NUCLEOTIDE SEQUENCE [LARGE SCALE GENOMIC DNA]</scope>
    <source>
        <strain evidence="8">SY62</strain>
    </source>
</reference>
<dbReference type="OrthoDB" id="329835at2759"/>
<dbReference type="Pfam" id="PF02801">
    <property type="entry name" value="Ketoacyl-synt_C"/>
    <property type="match status" value="1"/>
</dbReference>
<dbReference type="SMART" id="SM00825">
    <property type="entry name" value="PKS_KS"/>
    <property type="match status" value="1"/>
</dbReference>
<dbReference type="Pfam" id="PF00975">
    <property type="entry name" value="Thioesterase"/>
    <property type="match status" value="1"/>
</dbReference>
<dbReference type="PANTHER" id="PTHR43775">
    <property type="entry name" value="FATTY ACID SYNTHASE"/>
    <property type="match status" value="1"/>
</dbReference>
<dbReference type="Pfam" id="PF00109">
    <property type="entry name" value="ketoacyl-synt"/>
    <property type="match status" value="1"/>
</dbReference>
<dbReference type="Gene3D" id="1.10.1200.10">
    <property type="entry name" value="ACP-like"/>
    <property type="match status" value="2"/>
</dbReference>
<feature type="domain" description="Carrier" evidence="5">
    <location>
        <begin position="1730"/>
        <end position="1807"/>
    </location>
</feature>
<dbReference type="InterPro" id="IPR009081">
    <property type="entry name" value="PP-bd_ACP"/>
</dbReference>
<dbReference type="STRING" id="1305764.R9P1E7"/>
<feature type="region of interest" description="Disordered" evidence="4">
    <location>
        <begin position="1"/>
        <end position="21"/>
    </location>
</feature>
<dbReference type="SUPFAM" id="SSF53901">
    <property type="entry name" value="Thiolase-like"/>
    <property type="match status" value="2"/>
</dbReference>
<dbReference type="InterPro" id="IPR006162">
    <property type="entry name" value="Ppantetheine_attach_site"/>
</dbReference>
<dbReference type="HOGENOM" id="CLU_000022_6_0_1"/>
<dbReference type="SUPFAM" id="SSF47336">
    <property type="entry name" value="ACP-like"/>
    <property type="match status" value="2"/>
</dbReference>
<dbReference type="PROSITE" id="PS50075">
    <property type="entry name" value="CARRIER"/>
    <property type="match status" value="2"/>
</dbReference>
<dbReference type="CDD" id="cd00833">
    <property type="entry name" value="PKS"/>
    <property type="match status" value="1"/>
</dbReference>
<proteinExistence type="predicted"/>
<feature type="compositionally biased region" description="Polar residues" evidence="4">
    <location>
        <begin position="1234"/>
        <end position="1250"/>
    </location>
</feature>
<dbReference type="InterPro" id="IPR016039">
    <property type="entry name" value="Thiolase-like"/>
</dbReference>
<dbReference type="InterPro" id="IPR020841">
    <property type="entry name" value="PKS_Beta-ketoAc_synthase_dom"/>
</dbReference>
<dbReference type="Gene3D" id="3.40.366.10">
    <property type="entry name" value="Malonyl-Coenzyme A Acyl Carrier Protein, domain 2"/>
    <property type="match status" value="1"/>
</dbReference>
<dbReference type="Gene3D" id="3.30.70.3290">
    <property type="match status" value="1"/>
</dbReference>
<dbReference type="SUPFAM" id="SSF53474">
    <property type="entry name" value="alpha/beta-Hydrolases"/>
    <property type="match status" value="1"/>
</dbReference>
<dbReference type="PROSITE" id="PS00012">
    <property type="entry name" value="PHOSPHOPANTETHEINE"/>
    <property type="match status" value="1"/>
</dbReference>
<dbReference type="InterPro" id="IPR014030">
    <property type="entry name" value="Ketoacyl_synth_N"/>
</dbReference>
<keyword evidence="1" id="KW-0596">Phosphopantetheine</keyword>
<keyword evidence="2" id="KW-0597">Phosphoprotein</keyword>
<dbReference type="SMART" id="SM00823">
    <property type="entry name" value="PKS_PP"/>
    <property type="match status" value="2"/>
</dbReference>
<evidence type="ECO:0000256" key="4">
    <source>
        <dbReference type="SAM" id="MobiDB-lite"/>
    </source>
</evidence>
<dbReference type="GO" id="GO:0004312">
    <property type="term" value="F:fatty acid synthase activity"/>
    <property type="evidence" value="ECO:0007669"/>
    <property type="project" value="TreeGrafter"/>
</dbReference>
<dbReference type="GO" id="GO:0031177">
    <property type="term" value="F:phosphopantetheine binding"/>
    <property type="evidence" value="ECO:0007669"/>
    <property type="project" value="InterPro"/>
</dbReference>
<dbReference type="eggNOG" id="KOG1202">
    <property type="taxonomic scope" value="Eukaryota"/>
</dbReference>
<dbReference type="PROSITE" id="PS52004">
    <property type="entry name" value="KS3_2"/>
    <property type="match status" value="1"/>
</dbReference>
<dbReference type="Pfam" id="PF22621">
    <property type="entry name" value="CurL-like_PKS_C"/>
    <property type="match status" value="1"/>
</dbReference>
<dbReference type="InterPro" id="IPR001227">
    <property type="entry name" value="Ac_transferase_dom_sf"/>
</dbReference>
<feature type="domain" description="Ketosynthase family 3 (KS3)" evidence="6">
    <location>
        <begin position="491"/>
        <end position="927"/>
    </location>
</feature>
<dbReference type="InterPro" id="IPR001031">
    <property type="entry name" value="Thioesterase"/>
</dbReference>
<dbReference type="Gene3D" id="3.40.50.1820">
    <property type="entry name" value="alpha/beta hydrolase"/>
    <property type="match status" value="1"/>
</dbReference>
<dbReference type="Pfam" id="PF16073">
    <property type="entry name" value="SAT"/>
    <property type="match status" value="1"/>
</dbReference>
<keyword evidence="8" id="KW-1185">Reference proteome</keyword>
<dbReference type="InterPro" id="IPR014031">
    <property type="entry name" value="Ketoacyl_synth_C"/>
</dbReference>
<dbReference type="InterPro" id="IPR029058">
    <property type="entry name" value="AB_hydrolase_fold"/>
</dbReference>
<dbReference type="Pfam" id="PF00550">
    <property type="entry name" value="PP-binding"/>
    <property type="match status" value="2"/>
</dbReference>
<dbReference type="InterPro" id="IPR036736">
    <property type="entry name" value="ACP-like_sf"/>
</dbReference>
<feature type="region of interest" description="Disordered" evidence="4">
    <location>
        <begin position="1222"/>
        <end position="1250"/>
    </location>
</feature>
<feature type="domain" description="Carrier" evidence="5">
    <location>
        <begin position="1598"/>
        <end position="1680"/>
    </location>
</feature>
<accession>R9P1E7</accession>